<feature type="compositionally biased region" description="Basic and acidic residues" evidence="1">
    <location>
        <begin position="419"/>
        <end position="437"/>
    </location>
</feature>
<proteinExistence type="predicted"/>
<accession>A0A6L6IM26</accession>
<evidence type="ECO:0000259" key="3">
    <source>
        <dbReference type="PROSITE" id="PS50234"/>
    </source>
</evidence>
<dbReference type="PANTHER" id="PTHR10579">
    <property type="entry name" value="CALCIUM-ACTIVATED CHLORIDE CHANNEL REGULATOR"/>
    <property type="match status" value="1"/>
</dbReference>
<keyword evidence="5" id="KW-1185">Reference proteome</keyword>
<dbReference type="SUPFAM" id="SSF53300">
    <property type="entry name" value="vWA-like"/>
    <property type="match status" value="1"/>
</dbReference>
<dbReference type="AlphaFoldDB" id="A0A6L6IM26"/>
<sequence length="447" mass="48575">MNLKHCFLALTLGLLVVTGGANAQRTLKNPIVKSELASPLILENTQHKNYLKISLTGLPRSVEKRSPVNLTLVIDRSGSMRGDRIARATEAAIMAVNTLGSQDTLSVVVYDNVAEVIIPAAKVGDKKKLISQIREQLDAHGGTALFAGVSRGIKETGKFLDKERVNRIILLSDGQANVGPSSTSELAELGKIAARQGIAVTTMGIGEQYNEDLMAAIAQYSDGNHVFVRISEDLEKAFAQEFSDVMSVMAQDVLVEITLAEGVKPLRLLGREGEIQGNTVTVRLNQLYAMQEKYVLLELLPAKGRAGRSQPLADVKVSYDNLATGKKDEWNQHVVIAYTDSADEAKKAQVEEVIVDAAIQKTALDHEQALKLIDAGKMDEAKAVLRGSASKLKALPLSAPAPMKKAQESVEENLRLLEKMDASSQEATRKSLKENQYRTKNLSSKTH</sequence>
<dbReference type="Pfam" id="PF00092">
    <property type="entry name" value="VWA"/>
    <property type="match status" value="1"/>
</dbReference>
<dbReference type="InterPro" id="IPR051266">
    <property type="entry name" value="CLCR"/>
</dbReference>
<dbReference type="RefSeq" id="WP_167519532.1">
    <property type="nucleotide sequence ID" value="NZ_WMJZ01000015.1"/>
</dbReference>
<dbReference type="Proteomes" id="UP000477739">
    <property type="component" value="Unassembled WGS sequence"/>
</dbReference>
<comment type="caution">
    <text evidence="4">The sequence shown here is derived from an EMBL/GenBank/DDBJ whole genome shotgun (WGS) entry which is preliminary data.</text>
</comment>
<evidence type="ECO:0000256" key="2">
    <source>
        <dbReference type="SAM" id="SignalP"/>
    </source>
</evidence>
<keyword evidence="2" id="KW-0732">Signal</keyword>
<evidence type="ECO:0000313" key="5">
    <source>
        <dbReference type="Proteomes" id="UP000477739"/>
    </source>
</evidence>
<dbReference type="EMBL" id="WMJZ01000015">
    <property type="protein sequence ID" value="MTH47014.1"/>
    <property type="molecule type" value="Genomic_DNA"/>
</dbReference>
<organism evidence="4 5">
    <name type="scientific">Intestinirhabdus alba</name>
    <dbReference type="NCBI Taxonomy" id="2899544"/>
    <lineage>
        <taxon>Bacteria</taxon>
        <taxon>Pseudomonadati</taxon>
        <taxon>Pseudomonadota</taxon>
        <taxon>Gammaproteobacteria</taxon>
        <taxon>Enterobacterales</taxon>
        <taxon>Enterobacteriaceae</taxon>
        <taxon>Intestinirhabdus</taxon>
    </lineage>
</organism>
<feature type="signal peptide" evidence="2">
    <location>
        <begin position="1"/>
        <end position="23"/>
    </location>
</feature>
<dbReference type="SMART" id="SM00327">
    <property type="entry name" value="VWA"/>
    <property type="match status" value="1"/>
</dbReference>
<feature type="compositionally biased region" description="Polar residues" evidence="1">
    <location>
        <begin position="438"/>
        <end position="447"/>
    </location>
</feature>
<feature type="domain" description="VWFA" evidence="3">
    <location>
        <begin position="69"/>
        <end position="246"/>
    </location>
</feature>
<name>A0A6L6IM26_9ENTR</name>
<dbReference type="InterPro" id="IPR002035">
    <property type="entry name" value="VWF_A"/>
</dbReference>
<dbReference type="PROSITE" id="PS50234">
    <property type="entry name" value="VWFA"/>
    <property type="match status" value="1"/>
</dbReference>
<dbReference type="PANTHER" id="PTHR10579:SF43">
    <property type="entry name" value="ZINC FINGER (C3HC4-TYPE RING FINGER) FAMILY PROTEIN"/>
    <property type="match status" value="1"/>
</dbReference>
<evidence type="ECO:0000313" key="4">
    <source>
        <dbReference type="EMBL" id="MTH47014.1"/>
    </source>
</evidence>
<reference evidence="4 5" key="1">
    <citation type="submission" date="2019-11" db="EMBL/GenBank/DDBJ databases">
        <title>Escherichia alba sp. nov. isolated from the gut of plastic-eating superworms Zophobas atratus.</title>
        <authorList>
            <person name="Yang Y."/>
        </authorList>
    </citation>
    <scope>NUCLEOTIDE SEQUENCE [LARGE SCALE GENOMIC DNA]</scope>
    <source>
        <strain evidence="5">BIT-B35</strain>
    </source>
</reference>
<dbReference type="Gene3D" id="3.40.50.410">
    <property type="entry name" value="von Willebrand factor, type A domain"/>
    <property type="match status" value="1"/>
</dbReference>
<protein>
    <submittedName>
        <fullName evidence="4">VWA domain-containing protein</fullName>
    </submittedName>
</protein>
<feature type="chain" id="PRO_5026713703" evidence="2">
    <location>
        <begin position="24"/>
        <end position="447"/>
    </location>
</feature>
<dbReference type="InterPro" id="IPR036465">
    <property type="entry name" value="vWFA_dom_sf"/>
</dbReference>
<evidence type="ECO:0000256" key="1">
    <source>
        <dbReference type="SAM" id="MobiDB-lite"/>
    </source>
</evidence>
<gene>
    <name evidence="4" type="ORF">GJV78_12255</name>
</gene>
<feature type="region of interest" description="Disordered" evidence="1">
    <location>
        <begin position="419"/>
        <end position="447"/>
    </location>
</feature>